<reference evidence="2 3" key="1">
    <citation type="submission" date="2015-10" db="EMBL/GenBank/DDBJ databases">
        <title>Mycobacterium gordonae draft genome assembly.</title>
        <authorList>
            <person name="Ustinova V."/>
            <person name="Smirnova T."/>
            <person name="Blagodatskikh K."/>
            <person name="Varlamov D."/>
            <person name="Larionova E."/>
            <person name="Chernousova L."/>
        </authorList>
    </citation>
    <scope>NUCLEOTIDE SEQUENCE [LARGE SCALE GENOMIC DNA]</scope>
    <source>
        <strain evidence="2 3">CTRI 14-8773</strain>
    </source>
</reference>
<dbReference type="Proteomes" id="UP000051677">
    <property type="component" value="Unassembled WGS sequence"/>
</dbReference>
<dbReference type="OrthoDB" id="4744302at2"/>
<accession>A0A0Q2RWT4</accession>
<dbReference type="EMBL" id="LKTM01000079">
    <property type="protein sequence ID" value="KQH79627.1"/>
    <property type="molecule type" value="Genomic_DNA"/>
</dbReference>
<protein>
    <recommendedName>
        <fullName evidence="4">DUF4190 domain-containing protein</fullName>
    </recommendedName>
</protein>
<keyword evidence="1" id="KW-1133">Transmembrane helix</keyword>
<comment type="caution">
    <text evidence="2">The sequence shown here is derived from an EMBL/GenBank/DDBJ whole genome shotgun (WGS) entry which is preliminary data.</text>
</comment>
<gene>
    <name evidence="2" type="ORF">AO501_20785</name>
</gene>
<organism evidence="2 3">
    <name type="scientific">Mycobacterium gordonae</name>
    <dbReference type="NCBI Taxonomy" id="1778"/>
    <lineage>
        <taxon>Bacteria</taxon>
        <taxon>Bacillati</taxon>
        <taxon>Actinomycetota</taxon>
        <taxon>Actinomycetes</taxon>
        <taxon>Mycobacteriales</taxon>
        <taxon>Mycobacteriaceae</taxon>
        <taxon>Mycobacterium</taxon>
    </lineage>
</organism>
<feature type="transmembrane region" description="Helical" evidence="1">
    <location>
        <begin position="34"/>
        <end position="57"/>
    </location>
</feature>
<evidence type="ECO:0008006" key="4">
    <source>
        <dbReference type="Google" id="ProtNLM"/>
    </source>
</evidence>
<keyword evidence="1" id="KW-0812">Transmembrane</keyword>
<name>A0A0Q2RWT4_MYCGO</name>
<evidence type="ECO:0000313" key="2">
    <source>
        <dbReference type="EMBL" id="KQH79627.1"/>
    </source>
</evidence>
<dbReference type="STRING" id="1778.A9W97_13620"/>
<keyword evidence="1" id="KW-0472">Membrane</keyword>
<proteinExistence type="predicted"/>
<dbReference type="RefSeq" id="WP_055577433.1">
    <property type="nucleotide sequence ID" value="NZ_LKTM01000079.1"/>
</dbReference>
<evidence type="ECO:0000313" key="3">
    <source>
        <dbReference type="Proteomes" id="UP000051677"/>
    </source>
</evidence>
<sequence length="183" mass="19446">MVGIMALPVAAVGLVFGIIALVGAIRGVRAGRAGAIAGTLLCVLALVLGSFWIVVILNSFKDSRPPMESITGQDTDVILRNDLDVQLGQFVTDSDPGKPGKMVVTLRNKSNSSQSFSVEVEALDANGDRIADDTAFVDILAPGEAAQRDMFVFVTRDRRDAMKKATFKIVAASKYAPVPLPKK</sequence>
<evidence type="ECO:0000256" key="1">
    <source>
        <dbReference type="SAM" id="Phobius"/>
    </source>
</evidence>
<dbReference type="AlphaFoldDB" id="A0A0Q2RWT4"/>